<evidence type="ECO:0000313" key="2">
    <source>
        <dbReference type="Proteomes" id="UP000054485"/>
    </source>
</evidence>
<keyword evidence="2" id="KW-1185">Reference proteome</keyword>
<dbReference type="HOGENOM" id="CLU_2869188_0_0_1"/>
<accession>A0A0D0AM43</accession>
<sequence>MITPNTVLGGPASQVVGPAITILDVQGSAQSSGLRRVLVRCENSDFERLSAVNSHDLVQSNPYT</sequence>
<gene>
    <name evidence="1" type="ORF">CY34DRAFT_804413</name>
</gene>
<evidence type="ECO:0000313" key="1">
    <source>
        <dbReference type="EMBL" id="KIK42921.1"/>
    </source>
</evidence>
<dbReference type="EMBL" id="KN835226">
    <property type="protein sequence ID" value="KIK42921.1"/>
    <property type="molecule type" value="Genomic_DNA"/>
</dbReference>
<name>A0A0D0AM43_9AGAM</name>
<dbReference type="AlphaFoldDB" id="A0A0D0AM43"/>
<dbReference type="Proteomes" id="UP000054485">
    <property type="component" value="Unassembled WGS sequence"/>
</dbReference>
<organism evidence="1 2">
    <name type="scientific">Suillus luteus UH-Slu-Lm8-n1</name>
    <dbReference type="NCBI Taxonomy" id="930992"/>
    <lineage>
        <taxon>Eukaryota</taxon>
        <taxon>Fungi</taxon>
        <taxon>Dikarya</taxon>
        <taxon>Basidiomycota</taxon>
        <taxon>Agaricomycotina</taxon>
        <taxon>Agaricomycetes</taxon>
        <taxon>Agaricomycetidae</taxon>
        <taxon>Boletales</taxon>
        <taxon>Suillineae</taxon>
        <taxon>Suillaceae</taxon>
        <taxon>Suillus</taxon>
    </lineage>
</organism>
<dbReference type="InParanoid" id="A0A0D0AM43"/>
<protein>
    <submittedName>
        <fullName evidence="1">Uncharacterized protein</fullName>
    </submittedName>
</protein>
<reference evidence="2" key="2">
    <citation type="submission" date="2015-01" db="EMBL/GenBank/DDBJ databases">
        <title>Evolutionary Origins and Diversification of the Mycorrhizal Mutualists.</title>
        <authorList>
            <consortium name="DOE Joint Genome Institute"/>
            <consortium name="Mycorrhizal Genomics Consortium"/>
            <person name="Kohler A."/>
            <person name="Kuo A."/>
            <person name="Nagy L.G."/>
            <person name="Floudas D."/>
            <person name="Copeland A."/>
            <person name="Barry K.W."/>
            <person name="Cichocki N."/>
            <person name="Veneault-Fourrey C."/>
            <person name="LaButti K."/>
            <person name="Lindquist E.A."/>
            <person name="Lipzen A."/>
            <person name="Lundell T."/>
            <person name="Morin E."/>
            <person name="Murat C."/>
            <person name="Riley R."/>
            <person name="Ohm R."/>
            <person name="Sun H."/>
            <person name="Tunlid A."/>
            <person name="Henrissat B."/>
            <person name="Grigoriev I.V."/>
            <person name="Hibbett D.S."/>
            <person name="Martin F."/>
        </authorList>
    </citation>
    <scope>NUCLEOTIDE SEQUENCE [LARGE SCALE GENOMIC DNA]</scope>
    <source>
        <strain evidence="2">UH-Slu-Lm8-n1</strain>
    </source>
</reference>
<proteinExistence type="predicted"/>
<reference evidence="1 2" key="1">
    <citation type="submission" date="2014-04" db="EMBL/GenBank/DDBJ databases">
        <authorList>
            <consortium name="DOE Joint Genome Institute"/>
            <person name="Kuo A."/>
            <person name="Ruytinx J."/>
            <person name="Rineau F."/>
            <person name="Colpaert J."/>
            <person name="Kohler A."/>
            <person name="Nagy L.G."/>
            <person name="Floudas D."/>
            <person name="Copeland A."/>
            <person name="Barry K.W."/>
            <person name="Cichocki N."/>
            <person name="Veneault-Fourrey C."/>
            <person name="LaButti K."/>
            <person name="Lindquist E.A."/>
            <person name="Lipzen A."/>
            <person name="Lundell T."/>
            <person name="Morin E."/>
            <person name="Murat C."/>
            <person name="Sun H."/>
            <person name="Tunlid A."/>
            <person name="Henrissat B."/>
            <person name="Grigoriev I.V."/>
            <person name="Hibbett D.S."/>
            <person name="Martin F."/>
            <person name="Nordberg H.P."/>
            <person name="Cantor M.N."/>
            <person name="Hua S.X."/>
        </authorList>
    </citation>
    <scope>NUCLEOTIDE SEQUENCE [LARGE SCALE GENOMIC DNA]</scope>
    <source>
        <strain evidence="1 2">UH-Slu-Lm8-n1</strain>
    </source>
</reference>